<evidence type="ECO:0000313" key="4">
    <source>
        <dbReference type="Proteomes" id="UP000785679"/>
    </source>
</evidence>
<keyword evidence="4" id="KW-1185">Reference proteome</keyword>
<organism evidence="3 4">
    <name type="scientific">Halteria grandinella</name>
    <dbReference type="NCBI Taxonomy" id="5974"/>
    <lineage>
        <taxon>Eukaryota</taxon>
        <taxon>Sar</taxon>
        <taxon>Alveolata</taxon>
        <taxon>Ciliophora</taxon>
        <taxon>Intramacronucleata</taxon>
        <taxon>Spirotrichea</taxon>
        <taxon>Stichotrichia</taxon>
        <taxon>Sporadotrichida</taxon>
        <taxon>Halteriidae</taxon>
        <taxon>Halteria</taxon>
    </lineage>
</organism>
<dbReference type="EMBL" id="RRYP01021218">
    <property type="protein sequence ID" value="TNV72712.1"/>
    <property type="molecule type" value="Genomic_DNA"/>
</dbReference>
<reference evidence="3" key="1">
    <citation type="submission" date="2019-06" db="EMBL/GenBank/DDBJ databases">
        <authorList>
            <person name="Zheng W."/>
        </authorList>
    </citation>
    <scope>NUCLEOTIDE SEQUENCE</scope>
    <source>
        <strain evidence="3">QDHG01</strain>
    </source>
</reference>
<proteinExistence type="predicted"/>
<evidence type="ECO:0000313" key="3">
    <source>
        <dbReference type="EMBL" id="TNV72712.1"/>
    </source>
</evidence>
<comment type="caution">
    <text evidence="3">The sequence shown here is derived from an EMBL/GenBank/DDBJ whole genome shotgun (WGS) entry which is preliminary data.</text>
</comment>
<gene>
    <name evidence="3" type="ORF">FGO68_gene6746</name>
</gene>
<sequence>MTQGSEYLLKSFGYQQQIFGMTTTANQYMHQVELVDRLQEKIINLREEVDTQRHRADELRKAFLENRSQLEAQRKLMEKREQDFSIMLKNEMYQWEQALNKVKSLNESELQKKQREIEKLHQLLAKWIDSHQTLEKVKNAKDMQDFDKLLDETIRHKESRMTLNEVLLTQTPASRKEGVAVEKIEGPSSFMARSLRTVEKQSINGAFGQIKALRASLKSPPPMQLHKTPSSQGVYQPLATEGNIRSTNILKQHRQYAPLATQVSSPTLKMMKSEQRGERIIESQKVIMGDTSPAIQHHSSFDDNTSSDKSERNLRDIAEQIHHEEDGIRLKMIKDNFEEIKDGEESPSGSSVESSQIVLNLQSQSHQCLADSDRTSCIFAATIPQTLNEDPQVQGSNNDTEQA</sequence>
<evidence type="ECO:0000256" key="1">
    <source>
        <dbReference type="SAM" id="Coils"/>
    </source>
</evidence>
<dbReference type="Proteomes" id="UP000785679">
    <property type="component" value="Unassembled WGS sequence"/>
</dbReference>
<feature type="coiled-coil region" evidence="1">
    <location>
        <begin position="28"/>
        <end position="130"/>
    </location>
</feature>
<protein>
    <submittedName>
        <fullName evidence="3">Uncharacterized protein</fullName>
    </submittedName>
</protein>
<evidence type="ECO:0000256" key="2">
    <source>
        <dbReference type="SAM" id="MobiDB-lite"/>
    </source>
</evidence>
<feature type="region of interest" description="Disordered" evidence="2">
    <location>
        <begin position="292"/>
        <end position="311"/>
    </location>
</feature>
<feature type="compositionally biased region" description="Polar residues" evidence="2">
    <location>
        <begin position="293"/>
        <end position="304"/>
    </location>
</feature>
<dbReference type="AlphaFoldDB" id="A0A8J8NCQ5"/>
<accession>A0A8J8NCQ5</accession>
<feature type="region of interest" description="Disordered" evidence="2">
    <location>
        <begin position="384"/>
        <end position="403"/>
    </location>
</feature>
<keyword evidence="1" id="KW-0175">Coiled coil</keyword>
<name>A0A8J8NCQ5_HALGN</name>